<dbReference type="EMBL" id="MKKU01000041">
    <property type="protein sequence ID" value="RNF26467.1"/>
    <property type="molecule type" value="Genomic_DNA"/>
</dbReference>
<protein>
    <submittedName>
        <fullName evidence="8">Calcium-dependent lipid binding protein</fullName>
    </submittedName>
</protein>
<dbReference type="CDD" id="cd21677">
    <property type="entry name" value="SMP_SYT"/>
    <property type="match status" value="1"/>
</dbReference>
<evidence type="ECO:0000256" key="1">
    <source>
        <dbReference type="ARBA" id="ARBA00004370"/>
    </source>
</evidence>
<evidence type="ECO:0000256" key="2">
    <source>
        <dbReference type="ARBA" id="ARBA00022448"/>
    </source>
</evidence>
<comment type="subcellular location">
    <subcellularLocation>
        <location evidence="1">Membrane</location>
    </subcellularLocation>
</comment>
<sequence length="257" mass="28880">MIHLLFSWTNILWGGILAAALLGAKKYTGMTRSEQEEFEKSLGKLRGVHTPTIIVGVWLALRCLHALGLLLVLELLLVLGVVCYLHRTESRRAAMRVHQAHWMLQNTESLKDILGADLPEWLKYPNVSRVQWLNTLITGMWTSIASATQTSIRQALVPLLEANKPSFISGLVLKELSLGANPIVVHGIQHYPSDGNASVVDVTLSWDSDMDVHLHVKIPGPDMHIYIRRFELNMQVRCVLSPHIPQWPCFGRYPSQS</sequence>
<evidence type="ECO:0000256" key="5">
    <source>
        <dbReference type="ARBA" id="ARBA00023136"/>
    </source>
</evidence>
<dbReference type="GO" id="GO:0008289">
    <property type="term" value="F:lipid binding"/>
    <property type="evidence" value="ECO:0007669"/>
    <property type="project" value="UniProtKB-KW"/>
</dbReference>
<dbReference type="RefSeq" id="XP_029231673.1">
    <property type="nucleotide sequence ID" value="XM_029368127.1"/>
</dbReference>
<keyword evidence="6" id="KW-0812">Transmembrane</keyword>
<keyword evidence="3" id="KW-0445">Lipid transport</keyword>
<accession>A0A3R7NZS7</accession>
<dbReference type="PROSITE" id="PS51847">
    <property type="entry name" value="SMP"/>
    <property type="match status" value="1"/>
</dbReference>
<organism evidence="8 9">
    <name type="scientific">Trypanosoma conorhini</name>
    <dbReference type="NCBI Taxonomy" id="83891"/>
    <lineage>
        <taxon>Eukaryota</taxon>
        <taxon>Discoba</taxon>
        <taxon>Euglenozoa</taxon>
        <taxon>Kinetoplastea</taxon>
        <taxon>Metakinetoplastina</taxon>
        <taxon>Trypanosomatida</taxon>
        <taxon>Trypanosomatidae</taxon>
        <taxon>Trypanosoma</taxon>
    </lineage>
</organism>
<feature type="transmembrane region" description="Helical" evidence="6">
    <location>
        <begin position="67"/>
        <end position="86"/>
    </location>
</feature>
<evidence type="ECO:0000256" key="6">
    <source>
        <dbReference type="SAM" id="Phobius"/>
    </source>
</evidence>
<keyword evidence="9" id="KW-1185">Reference proteome</keyword>
<evidence type="ECO:0000256" key="4">
    <source>
        <dbReference type="ARBA" id="ARBA00023121"/>
    </source>
</evidence>
<dbReference type="AlphaFoldDB" id="A0A3R7NZS7"/>
<dbReference type="PANTHER" id="PTHR10774">
    <property type="entry name" value="EXTENDED SYNAPTOTAGMIN-RELATED"/>
    <property type="match status" value="1"/>
</dbReference>
<dbReference type="GO" id="GO:0005783">
    <property type="term" value="C:endoplasmic reticulum"/>
    <property type="evidence" value="ECO:0007669"/>
    <property type="project" value="TreeGrafter"/>
</dbReference>
<evidence type="ECO:0000313" key="9">
    <source>
        <dbReference type="Proteomes" id="UP000284403"/>
    </source>
</evidence>
<gene>
    <name evidence="8" type="ORF">Tco025E_01189</name>
</gene>
<dbReference type="InterPro" id="IPR045050">
    <property type="entry name" value="Synaptotagmin_plant"/>
</dbReference>
<evidence type="ECO:0000313" key="8">
    <source>
        <dbReference type="EMBL" id="RNF26467.1"/>
    </source>
</evidence>
<dbReference type="Proteomes" id="UP000284403">
    <property type="component" value="Unassembled WGS sequence"/>
</dbReference>
<dbReference type="GO" id="GO:0016020">
    <property type="term" value="C:membrane"/>
    <property type="evidence" value="ECO:0007669"/>
    <property type="project" value="UniProtKB-SubCell"/>
</dbReference>
<feature type="domain" description="SMP-LTD" evidence="7">
    <location>
        <begin position="126"/>
        <end position="257"/>
    </location>
</feature>
<keyword evidence="5 6" id="KW-0472">Membrane</keyword>
<keyword evidence="6" id="KW-1133">Transmembrane helix</keyword>
<feature type="transmembrane region" description="Helical" evidence="6">
    <location>
        <begin position="6"/>
        <end position="24"/>
    </location>
</feature>
<proteinExistence type="predicted"/>
<reference evidence="8 9" key="1">
    <citation type="journal article" date="2018" name="BMC Genomics">
        <title>Genomic comparison of Trypanosoma conorhini and Trypanosoma rangeli to Trypanosoma cruzi strains of high and low virulence.</title>
        <authorList>
            <person name="Bradwell K.R."/>
            <person name="Koparde V.N."/>
            <person name="Matveyev A.V."/>
            <person name="Serrano M.G."/>
            <person name="Alves J.M."/>
            <person name="Parikh H."/>
            <person name="Huang B."/>
            <person name="Lee V."/>
            <person name="Espinosa-Alvarez O."/>
            <person name="Ortiz P.A."/>
            <person name="Costa-Martins A.G."/>
            <person name="Teixeira M.M."/>
            <person name="Buck G.A."/>
        </authorList>
    </citation>
    <scope>NUCLEOTIDE SEQUENCE [LARGE SCALE GENOMIC DNA]</scope>
    <source>
        <strain evidence="8 9">025E</strain>
    </source>
</reference>
<keyword evidence="4" id="KW-0446">Lipid-binding</keyword>
<evidence type="ECO:0000259" key="7">
    <source>
        <dbReference type="PROSITE" id="PS51847"/>
    </source>
</evidence>
<dbReference type="InterPro" id="IPR031468">
    <property type="entry name" value="SMP_LBD"/>
</dbReference>
<dbReference type="GO" id="GO:0006869">
    <property type="term" value="P:lipid transport"/>
    <property type="evidence" value="ECO:0007669"/>
    <property type="project" value="UniProtKB-KW"/>
</dbReference>
<dbReference type="PANTHER" id="PTHR10774:SF190">
    <property type="entry name" value="C2 CALCIUM_LIPID-BINDING ENDONUCLEASE_EXONUCLEASE_PHOSPHATASE-RELATED"/>
    <property type="match status" value="1"/>
</dbReference>
<comment type="caution">
    <text evidence="8">The sequence shown here is derived from an EMBL/GenBank/DDBJ whole genome shotgun (WGS) entry which is preliminary data.</text>
</comment>
<name>A0A3R7NZS7_9TRYP</name>
<evidence type="ECO:0000256" key="3">
    <source>
        <dbReference type="ARBA" id="ARBA00023055"/>
    </source>
</evidence>
<dbReference type="GeneID" id="40314800"/>
<dbReference type="OrthoDB" id="1029639at2759"/>
<keyword evidence="2" id="KW-0813">Transport</keyword>